<keyword evidence="6 8" id="KW-1133">Transmembrane helix</keyword>
<dbReference type="GO" id="GO:0005886">
    <property type="term" value="C:plasma membrane"/>
    <property type="evidence" value="ECO:0007669"/>
    <property type="project" value="UniProtKB-SubCell"/>
</dbReference>
<keyword evidence="4" id="KW-1003">Cell membrane</keyword>
<dbReference type="CDD" id="cd06550">
    <property type="entry name" value="TM_ABC_iron-siderophores_like"/>
    <property type="match status" value="1"/>
</dbReference>
<comment type="subcellular location">
    <subcellularLocation>
        <location evidence="1">Cell membrane</location>
        <topology evidence="1">Multi-pass membrane protein</topology>
    </subcellularLocation>
</comment>
<feature type="transmembrane region" description="Helical" evidence="8">
    <location>
        <begin position="106"/>
        <end position="128"/>
    </location>
</feature>
<dbReference type="GO" id="GO:0033214">
    <property type="term" value="P:siderophore-iron import into cell"/>
    <property type="evidence" value="ECO:0007669"/>
    <property type="project" value="TreeGrafter"/>
</dbReference>
<evidence type="ECO:0000256" key="7">
    <source>
        <dbReference type="ARBA" id="ARBA00023136"/>
    </source>
</evidence>
<keyword evidence="3" id="KW-0813">Transport</keyword>
<dbReference type="SUPFAM" id="SSF81345">
    <property type="entry name" value="ABC transporter involved in vitamin B12 uptake, BtuC"/>
    <property type="match status" value="1"/>
</dbReference>
<keyword evidence="5 8" id="KW-0812">Transmembrane</keyword>
<gene>
    <name evidence="9" type="ORF">EYH15_04940</name>
    <name evidence="10" type="ORF">EYH21_05340</name>
</gene>
<dbReference type="Gene3D" id="1.10.3470.10">
    <property type="entry name" value="ABC transporter involved in vitamin B12 uptake, BtuC"/>
    <property type="match status" value="1"/>
</dbReference>
<feature type="transmembrane region" description="Helical" evidence="8">
    <location>
        <begin position="242"/>
        <end position="265"/>
    </location>
</feature>
<feature type="transmembrane region" description="Helical" evidence="8">
    <location>
        <begin position="201"/>
        <end position="221"/>
    </location>
</feature>
<proteinExistence type="inferred from homology"/>
<feature type="transmembrane region" description="Helical" evidence="8">
    <location>
        <begin position="175"/>
        <end position="195"/>
    </location>
</feature>
<evidence type="ECO:0000313" key="10">
    <source>
        <dbReference type="EMBL" id="HIP91703.1"/>
    </source>
</evidence>
<evidence type="ECO:0000256" key="2">
    <source>
        <dbReference type="ARBA" id="ARBA00007935"/>
    </source>
</evidence>
<sequence length="400" mass="44472">MSPLYNRGAHSYSCISKDKEDGNIGKYYRYFVVFTLSILVVVLVILSIYYGGNARSITLEDTTDFILYETKVILNSVYSKITGEDLFHIPPLSEEKKFKYILLREVRLPPILGAIIVGITLSGCGLMLQTLFRNILASPYTTGISSGVLFAVTLVIFIESVAQLFSIFPIDEKIVAGWCGGILSLIILLIIALRVKEINGVLIVALLFSYLFTGISSYLVANGEELSIVEYYMFMIGNLTRVNIHNLLPLTLITLIFVTGSIFLIKPLNALLFGESYARSFGLDVKKIRVLILLLTSFVVGAIVPYLGLMAFVGIAAPYMARVVIKTSDHRWLLPTTMLLGIILMLVAHLISLKYWVPIHYLYGINRPAQVLPVGSILQIIGGLLVIYLVYKGEKSIRIQ</sequence>
<feature type="transmembrane region" description="Helical" evidence="8">
    <location>
        <begin position="148"/>
        <end position="168"/>
    </location>
</feature>
<accession>A0A832ZI60</accession>
<evidence type="ECO:0000256" key="5">
    <source>
        <dbReference type="ARBA" id="ARBA00022692"/>
    </source>
</evidence>
<evidence type="ECO:0000256" key="1">
    <source>
        <dbReference type="ARBA" id="ARBA00004651"/>
    </source>
</evidence>
<feature type="transmembrane region" description="Helical" evidence="8">
    <location>
        <begin position="27"/>
        <end position="50"/>
    </location>
</feature>
<evidence type="ECO:0000313" key="11">
    <source>
        <dbReference type="Proteomes" id="UP000643554"/>
    </source>
</evidence>
<protein>
    <submittedName>
        <fullName evidence="9">Iron ABC transporter permease</fullName>
    </submittedName>
</protein>
<dbReference type="PANTHER" id="PTHR30472">
    <property type="entry name" value="FERRIC ENTEROBACTIN TRANSPORT SYSTEM PERMEASE PROTEIN"/>
    <property type="match status" value="1"/>
</dbReference>
<evidence type="ECO:0000256" key="3">
    <source>
        <dbReference type="ARBA" id="ARBA00022448"/>
    </source>
</evidence>
<dbReference type="Proteomes" id="UP000643554">
    <property type="component" value="Unassembled WGS sequence"/>
</dbReference>
<comment type="caution">
    <text evidence="9">The sequence shown here is derived from an EMBL/GenBank/DDBJ whole genome shotgun (WGS) entry which is preliminary data.</text>
</comment>
<evidence type="ECO:0000256" key="4">
    <source>
        <dbReference type="ARBA" id="ARBA00022475"/>
    </source>
</evidence>
<comment type="similarity">
    <text evidence="2">Belongs to the binding-protein-dependent transport system permease family. FecCD subfamily.</text>
</comment>
<dbReference type="Pfam" id="PF01032">
    <property type="entry name" value="FecCD"/>
    <property type="match status" value="1"/>
</dbReference>
<dbReference type="InterPro" id="IPR000522">
    <property type="entry name" value="ABC_transptr_permease_BtuC"/>
</dbReference>
<name>A0A832ZI60_9EURY</name>
<feature type="transmembrane region" description="Helical" evidence="8">
    <location>
        <begin position="290"/>
        <end position="320"/>
    </location>
</feature>
<dbReference type="Proteomes" id="UP000618343">
    <property type="component" value="Unassembled WGS sequence"/>
</dbReference>
<keyword evidence="7 8" id="KW-0472">Membrane</keyword>
<organism evidence="9 11">
    <name type="scientific">Methanothermococcus okinawensis</name>
    <dbReference type="NCBI Taxonomy" id="155863"/>
    <lineage>
        <taxon>Archaea</taxon>
        <taxon>Methanobacteriati</taxon>
        <taxon>Methanobacteriota</taxon>
        <taxon>Methanomada group</taxon>
        <taxon>Methanococci</taxon>
        <taxon>Methanococcales</taxon>
        <taxon>Methanococcaceae</taxon>
        <taxon>Methanothermococcus</taxon>
    </lineage>
</organism>
<evidence type="ECO:0000313" key="9">
    <source>
        <dbReference type="EMBL" id="HIP84815.1"/>
    </source>
</evidence>
<feature type="transmembrane region" description="Helical" evidence="8">
    <location>
        <begin position="371"/>
        <end position="391"/>
    </location>
</feature>
<dbReference type="EMBL" id="DQUO01000065">
    <property type="protein sequence ID" value="HIP91703.1"/>
    <property type="molecule type" value="Genomic_DNA"/>
</dbReference>
<reference evidence="9" key="1">
    <citation type="journal article" date="2020" name="ISME J.">
        <title>Gammaproteobacteria mediating utilization of methyl-, sulfur- and petroleum organic compounds in deep ocean hydrothermal plumes.</title>
        <authorList>
            <person name="Zhou Z."/>
            <person name="Liu Y."/>
            <person name="Pan J."/>
            <person name="Cron B.R."/>
            <person name="Toner B.M."/>
            <person name="Anantharaman K."/>
            <person name="Breier J.A."/>
            <person name="Dick G.J."/>
            <person name="Li M."/>
        </authorList>
    </citation>
    <scope>NUCLEOTIDE SEQUENCE</scope>
    <source>
        <strain evidence="9">SZUA-1453</strain>
        <strain evidence="10">SZUA-1471</strain>
    </source>
</reference>
<evidence type="ECO:0000256" key="8">
    <source>
        <dbReference type="SAM" id="Phobius"/>
    </source>
</evidence>
<dbReference type="EMBL" id="DQUI01000079">
    <property type="protein sequence ID" value="HIP84815.1"/>
    <property type="molecule type" value="Genomic_DNA"/>
</dbReference>
<evidence type="ECO:0000256" key="6">
    <source>
        <dbReference type="ARBA" id="ARBA00022989"/>
    </source>
</evidence>
<dbReference type="GO" id="GO:0022857">
    <property type="term" value="F:transmembrane transporter activity"/>
    <property type="evidence" value="ECO:0007669"/>
    <property type="project" value="InterPro"/>
</dbReference>
<dbReference type="AlphaFoldDB" id="A0A832ZI60"/>
<dbReference type="InterPro" id="IPR037294">
    <property type="entry name" value="ABC_BtuC-like"/>
</dbReference>
<feature type="transmembrane region" description="Helical" evidence="8">
    <location>
        <begin position="332"/>
        <end position="351"/>
    </location>
</feature>
<dbReference type="PANTHER" id="PTHR30472:SF25">
    <property type="entry name" value="ABC TRANSPORTER PERMEASE PROTEIN MJ0876-RELATED"/>
    <property type="match status" value="1"/>
</dbReference>